<sequence>MADPNSLVTWTTEKDSYGVTATMYFGIAVEAAYTYYYDTNVYLDTGLIAWAYVGAIYTTDVLGGAMLNVNIANIGLSNTKASIALRGVDMGLTARSVSNNTTSTSAVLTQLKIFGGVNAEFATQIQTEAARLRINANRQDEEGAGGGEDEEDPGPERNASGNALEEDESELSDDEFGEEDESGAGEEEESGGDEEESGSGDEEESGGDEEESGSGDEEESGGDEEESGSGDEEESGGDEEESGSG</sequence>
<evidence type="ECO:0000313" key="3">
    <source>
        <dbReference type="Proteomes" id="UP001595528"/>
    </source>
</evidence>
<feature type="region of interest" description="Disordered" evidence="1">
    <location>
        <begin position="136"/>
        <end position="245"/>
    </location>
</feature>
<dbReference type="RefSeq" id="WP_379906294.1">
    <property type="nucleotide sequence ID" value="NZ_JBHRTR010000049.1"/>
</dbReference>
<protein>
    <submittedName>
        <fullName evidence="2">Uncharacterized protein</fullName>
    </submittedName>
</protein>
<keyword evidence="3" id="KW-1185">Reference proteome</keyword>
<proteinExistence type="predicted"/>
<gene>
    <name evidence="2" type="ORF">ACFOGJ_26570</name>
</gene>
<feature type="compositionally biased region" description="Acidic residues" evidence="1">
    <location>
        <begin position="164"/>
        <end position="245"/>
    </location>
</feature>
<dbReference type="Proteomes" id="UP001595528">
    <property type="component" value="Unassembled WGS sequence"/>
</dbReference>
<dbReference type="EMBL" id="JBHRTR010000049">
    <property type="protein sequence ID" value="MFC3230837.1"/>
    <property type="molecule type" value="Genomic_DNA"/>
</dbReference>
<name>A0ABV7L9D0_9PROT</name>
<accession>A0ABV7L9D0</accession>
<evidence type="ECO:0000256" key="1">
    <source>
        <dbReference type="SAM" id="MobiDB-lite"/>
    </source>
</evidence>
<reference evidence="3" key="1">
    <citation type="journal article" date="2019" name="Int. J. Syst. Evol. Microbiol.">
        <title>The Global Catalogue of Microorganisms (GCM) 10K type strain sequencing project: providing services to taxonomists for standard genome sequencing and annotation.</title>
        <authorList>
            <consortium name="The Broad Institute Genomics Platform"/>
            <consortium name="The Broad Institute Genome Sequencing Center for Infectious Disease"/>
            <person name="Wu L."/>
            <person name="Ma J."/>
        </authorList>
    </citation>
    <scope>NUCLEOTIDE SEQUENCE [LARGE SCALE GENOMIC DNA]</scope>
    <source>
        <strain evidence="3">KCTC 42964</strain>
    </source>
</reference>
<evidence type="ECO:0000313" key="2">
    <source>
        <dbReference type="EMBL" id="MFC3230837.1"/>
    </source>
</evidence>
<feature type="non-terminal residue" evidence="2">
    <location>
        <position position="245"/>
    </location>
</feature>
<organism evidence="2 3">
    <name type="scientific">Marinibaculum pumilum</name>
    <dbReference type="NCBI Taxonomy" id="1766165"/>
    <lineage>
        <taxon>Bacteria</taxon>
        <taxon>Pseudomonadati</taxon>
        <taxon>Pseudomonadota</taxon>
        <taxon>Alphaproteobacteria</taxon>
        <taxon>Rhodospirillales</taxon>
        <taxon>Rhodospirillaceae</taxon>
        <taxon>Marinibaculum</taxon>
    </lineage>
</organism>
<comment type="caution">
    <text evidence="2">The sequence shown here is derived from an EMBL/GenBank/DDBJ whole genome shotgun (WGS) entry which is preliminary data.</text>
</comment>